<evidence type="ECO:0000256" key="1">
    <source>
        <dbReference type="ARBA" id="ARBA00004141"/>
    </source>
</evidence>
<evidence type="ECO:0000256" key="5">
    <source>
        <dbReference type="ARBA" id="ARBA00023136"/>
    </source>
</evidence>
<feature type="transmembrane region" description="Helical" evidence="6">
    <location>
        <begin position="145"/>
        <end position="167"/>
    </location>
</feature>
<evidence type="ECO:0000256" key="3">
    <source>
        <dbReference type="ARBA" id="ARBA00022692"/>
    </source>
</evidence>
<dbReference type="Proteomes" id="UP000230069">
    <property type="component" value="Unassembled WGS sequence"/>
</dbReference>
<keyword evidence="4 6" id="KW-1133">Transmembrane helix</keyword>
<evidence type="ECO:0000256" key="6">
    <source>
        <dbReference type="RuleBase" id="RU004914"/>
    </source>
</evidence>
<feature type="transmembrane region" description="Helical" evidence="6">
    <location>
        <begin position="428"/>
        <end position="449"/>
    </location>
</feature>
<evidence type="ECO:0000256" key="4">
    <source>
        <dbReference type="ARBA" id="ARBA00022989"/>
    </source>
</evidence>
<dbReference type="NCBIfam" id="TIGR00797">
    <property type="entry name" value="matE"/>
    <property type="match status" value="1"/>
</dbReference>
<feature type="transmembrane region" description="Helical" evidence="6">
    <location>
        <begin position="325"/>
        <end position="346"/>
    </location>
</feature>
<keyword evidence="8" id="KW-1185">Reference proteome</keyword>
<proteinExistence type="inferred from homology"/>
<dbReference type="GO" id="GO:0015297">
    <property type="term" value="F:antiporter activity"/>
    <property type="evidence" value="ECO:0007669"/>
    <property type="project" value="InterPro"/>
</dbReference>
<feature type="transmembrane region" description="Helical" evidence="6">
    <location>
        <begin position="101"/>
        <end position="125"/>
    </location>
</feature>
<protein>
    <recommendedName>
        <fullName evidence="6">Protein DETOXIFICATION</fullName>
    </recommendedName>
    <alternativeName>
        <fullName evidence="6">Multidrug and toxic compound extrusion protein</fullName>
    </alternativeName>
</protein>
<comment type="similarity">
    <text evidence="2 6">Belongs to the multi antimicrobial extrusion (MATE) (TC 2.A.66.1) family.</text>
</comment>
<accession>A0A2G5CZC8</accession>
<dbReference type="InterPro" id="IPR002528">
    <property type="entry name" value="MATE_fam"/>
</dbReference>
<feature type="transmembrane region" description="Helical" evidence="6">
    <location>
        <begin position="398"/>
        <end position="422"/>
    </location>
</feature>
<reference evidence="7 8" key="1">
    <citation type="submission" date="2017-09" db="EMBL/GenBank/DDBJ databases">
        <title>WGS assembly of Aquilegia coerulea Goldsmith.</title>
        <authorList>
            <person name="Hodges S."/>
            <person name="Kramer E."/>
            <person name="Nordborg M."/>
            <person name="Tomkins J."/>
            <person name="Borevitz J."/>
            <person name="Derieg N."/>
            <person name="Yan J."/>
            <person name="Mihaltcheva S."/>
            <person name="Hayes R.D."/>
            <person name="Rokhsar D."/>
        </authorList>
    </citation>
    <scope>NUCLEOTIDE SEQUENCE [LARGE SCALE GENOMIC DNA]</scope>
    <source>
        <strain evidence="8">cv. Goldsmith</strain>
    </source>
</reference>
<dbReference type="OrthoDB" id="2126698at2759"/>
<feature type="transmembrane region" description="Helical" evidence="6">
    <location>
        <begin position="28"/>
        <end position="49"/>
    </location>
</feature>
<dbReference type="AlphaFoldDB" id="A0A2G5CZC8"/>
<name>A0A2G5CZC8_AQUCA</name>
<keyword evidence="3 6" id="KW-0812">Transmembrane</keyword>
<evidence type="ECO:0000256" key="2">
    <source>
        <dbReference type="ARBA" id="ARBA00010199"/>
    </source>
</evidence>
<dbReference type="PANTHER" id="PTHR11206">
    <property type="entry name" value="MULTIDRUG RESISTANCE PROTEIN"/>
    <property type="match status" value="1"/>
</dbReference>
<feature type="transmembrane region" description="Helical" evidence="6">
    <location>
        <begin position="251"/>
        <end position="275"/>
    </location>
</feature>
<dbReference type="FunCoup" id="A0A2G5CZC8">
    <property type="interactions" value="440"/>
</dbReference>
<comment type="subcellular location">
    <subcellularLocation>
        <location evidence="1">Membrane</location>
        <topology evidence="1">Multi-pass membrane protein</topology>
    </subcellularLocation>
</comment>
<dbReference type="GO" id="GO:0042910">
    <property type="term" value="F:xenobiotic transmembrane transporter activity"/>
    <property type="evidence" value="ECO:0007669"/>
    <property type="project" value="InterPro"/>
</dbReference>
<dbReference type="GO" id="GO:0016020">
    <property type="term" value="C:membrane"/>
    <property type="evidence" value="ECO:0007669"/>
    <property type="project" value="UniProtKB-SubCell"/>
</dbReference>
<sequence>MVKEYGGEERKKGLWNKMLDVEEAKTQVLFAVPMILTNVSYFSITLVSVMFAGHLGKTQLAASTLANSWASVTGFIILIGLSGALETLCGQGYGAKMYRMLGIYLQSSIIISLFYSIIASFIWFYSEPILILLHQEPQVAKMAAIYLRHLIPGLFAFALLQCILRFLQTQTVVLPLVICSLVPLLIHVGLTYVLVYRTVLGFRGAPLSAAITLWLSVIMLGIYVHYSDKLKDTWKGISKECFKHLLPNMKLAIPSAVMVCLEYWAFEALVILAGLMPNSEDSTSLIAMCLQTESGVFMISYGFSAVVSTRVANELGAGNTDRARNIVAVTLKLSVFLALVIILFLVFGHNIWASAFSDNPDIKKEFASMTPLLVVSIFIDSIVAVLSGVSRGCGLQHLAAWSNLASFYVVGLPVAVLVGFKASLHVKGLWIGSICGLFCQVSILVLITLRTNWQNLELSVNKENEMTSAV</sequence>
<dbReference type="Pfam" id="PF01554">
    <property type="entry name" value="MatE"/>
    <property type="match status" value="2"/>
</dbReference>
<dbReference type="EMBL" id="KZ305050">
    <property type="protein sequence ID" value="PIA36622.1"/>
    <property type="molecule type" value="Genomic_DNA"/>
</dbReference>
<dbReference type="InParanoid" id="A0A2G5CZC8"/>
<evidence type="ECO:0000313" key="8">
    <source>
        <dbReference type="Proteomes" id="UP000230069"/>
    </source>
</evidence>
<feature type="transmembrane region" description="Helical" evidence="6">
    <location>
        <begin position="174"/>
        <end position="195"/>
    </location>
</feature>
<keyword evidence="5 6" id="KW-0472">Membrane</keyword>
<gene>
    <name evidence="7" type="ORF">AQUCO_03300074v1</name>
</gene>
<organism evidence="7 8">
    <name type="scientific">Aquilegia coerulea</name>
    <name type="common">Rocky mountain columbine</name>
    <dbReference type="NCBI Taxonomy" id="218851"/>
    <lineage>
        <taxon>Eukaryota</taxon>
        <taxon>Viridiplantae</taxon>
        <taxon>Streptophyta</taxon>
        <taxon>Embryophyta</taxon>
        <taxon>Tracheophyta</taxon>
        <taxon>Spermatophyta</taxon>
        <taxon>Magnoliopsida</taxon>
        <taxon>Ranunculales</taxon>
        <taxon>Ranunculaceae</taxon>
        <taxon>Thalictroideae</taxon>
        <taxon>Aquilegia</taxon>
    </lineage>
</organism>
<dbReference type="GO" id="GO:1990961">
    <property type="term" value="P:xenobiotic detoxification by transmembrane export across the plasma membrane"/>
    <property type="evidence" value="ECO:0007669"/>
    <property type="project" value="InterPro"/>
</dbReference>
<feature type="transmembrane region" description="Helical" evidence="6">
    <location>
        <begin position="69"/>
        <end position="89"/>
    </location>
</feature>
<feature type="transmembrane region" description="Helical" evidence="6">
    <location>
        <begin position="366"/>
        <end position="386"/>
    </location>
</feature>
<evidence type="ECO:0000313" key="7">
    <source>
        <dbReference type="EMBL" id="PIA36622.1"/>
    </source>
</evidence>
<dbReference type="CDD" id="cd13132">
    <property type="entry name" value="MATE_eukaryotic"/>
    <property type="match status" value="1"/>
</dbReference>
<feature type="transmembrane region" description="Helical" evidence="6">
    <location>
        <begin position="207"/>
        <end position="226"/>
    </location>
</feature>
<dbReference type="InterPro" id="IPR045069">
    <property type="entry name" value="MATE_euk"/>
</dbReference>